<dbReference type="RefSeq" id="WP_065851153.1">
    <property type="nucleotide sequence ID" value="NZ_LYPC01000011.1"/>
</dbReference>
<evidence type="ECO:0000256" key="1">
    <source>
        <dbReference type="ARBA" id="ARBA00004141"/>
    </source>
</evidence>
<gene>
    <name evidence="6" type="ORF">A8709_02825</name>
</gene>
<sequence>MNITLWIVQGILGVGFIFSGWMKAFQYDKAKTSWPWAKEVGRGLVFLIGIVELIGVLGLILPEATNIAPGLTPIAAFALAVVVLLGALFHIQRKEYKEIGVNIVFLVLALFVAVGRL</sequence>
<protein>
    <submittedName>
        <fullName evidence="6">DoxX family protein</fullName>
    </submittedName>
</protein>
<comment type="subcellular location">
    <subcellularLocation>
        <location evidence="1">Membrane</location>
        <topology evidence="1">Multi-pass membrane protein</topology>
    </subcellularLocation>
</comment>
<dbReference type="AlphaFoldDB" id="A0A1C1A741"/>
<feature type="transmembrane region" description="Helical" evidence="5">
    <location>
        <begin position="43"/>
        <end position="61"/>
    </location>
</feature>
<dbReference type="Proteomes" id="UP000093309">
    <property type="component" value="Unassembled WGS sequence"/>
</dbReference>
<evidence type="ECO:0000256" key="2">
    <source>
        <dbReference type="ARBA" id="ARBA00022692"/>
    </source>
</evidence>
<accession>A0A1C1A741</accession>
<dbReference type="EMBL" id="LYPC01000011">
    <property type="protein sequence ID" value="OCT16381.1"/>
    <property type="molecule type" value="Genomic_DNA"/>
</dbReference>
<evidence type="ECO:0000256" key="4">
    <source>
        <dbReference type="ARBA" id="ARBA00023136"/>
    </source>
</evidence>
<feature type="transmembrane region" description="Helical" evidence="5">
    <location>
        <begin position="6"/>
        <end position="22"/>
    </location>
</feature>
<dbReference type="STRING" id="512399.A8709_02825"/>
<dbReference type="InterPro" id="IPR032808">
    <property type="entry name" value="DoxX"/>
</dbReference>
<organism evidence="6 7">
    <name type="scientific">Paenibacillus pectinilyticus</name>
    <dbReference type="NCBI Taxonomy" id="512399"/>
    <lineage>
        <taxon>Bacteria</taxon>
        <taxon>Bacillati</taxon>
        <taxon>Bacillota</taxon>
        <taxon>Bacilli</taxon>
        <taxon>Bacillales</taxon>
        <taxon>Paenibacillaceae</taxon>
        <taxon>Paenibacillus</taxon>
    </lineage>
</organism>
<keyword evidence="4 5" id="KW-0472">Membrane</keyword>
<proteinExistence type="predicted"/>
<keyword evidence="2 5" id="KW-0812">Transmembrane</keyword>
<evidence type="ECO:0000313" key="7">
    <source>
        <dbReference type="Proteomes" id="UP000093309"/>
    </source>
</evidence>
<keyword evidence="3 5" id="KW-1133">Transmembrane helix</keyword>
<reference evidence="7" key="1">
    <citation type="submission" date="2016-05" db="EMBL/GenBank/DDBJ databases">
        <title>Paenibacillus oryzae. sp. nov., isolated from the rice root.</title>
        <authorList>
            <person name="Zhang J."/>
            <person name="Zhang X."/>
        </authorList>
    </citation>
    <scope>NUCLEOTIDE SEQUENCE [LARGE SCALE GENOMIC DNA]</scope>
    <source>
        <strain evidence="7">KCTC13222</strain>
    </source>
</reference>
<dbReference type="GO" id="GO:0016020">
    <property type="term" value="C:membrane"/>
    <property type="evidence" value="ECO:0007669"/>
    <property type="project" value="UniProtKB-SubCell"/>
</dbReference>
<dbReference type="OrthoDB" id="3385086at2"/>
<name>A0A1C1A741_9BACL</name>
<keyword evidence="7" id="KW-1185">Reference proteome</keyword>
<evidence type="ECO:0000313" key="6">
    <source>
        <dbReference type="EMBL" id="OCT16381.1"/>
    </source>
</evidence>
<feature type="transmembrane region" description="Helical" evidence="5">
    <location>
        <begin position="99"/>
        <end position="115"/>
    </location>
</feature>
<dbReference type="Pfam" id="PF13564">
    <property type="entry name" value="DoxX_2"/>
    <property type="match status" value="1"/>
</dbReference>
<evidence type="ECO:0000256" key="3">
    <source>
        <dbReference type="ARBA" id="ARBA00022989"/>
    </source>
</evidence>
<feature type="transmembrane region" description="Helical" evidence="5">
    <location>
        <begin position="67"/>
        <end position="87"/>
    </location>
</feature>
<evidence type="ECO:0000256" key="5">
    <source>
        <dbReference type="SAM" id="Phobius"/>
    </source>
</evidence>
<comment type="caution">
    <text evidence="6">The sequence shown here is derived from an EMBL/GenBank/DDBJ whole genome shotgun (WGS) entry which is preliminary data.</text>
</comment>